<keyword evidence="2" id="KW-1185">Reference proteome</keyword>
<dbReference type="Gene3D" id="3.60.15.10">
    <property type="entry name" value="Ribonuclease Z/Hydroxyacylglutathione hydrolase-like"/>
    <property type="match status" value="1"/>
</dbReference>
<dbReference type="RefSeq" id="WP_093369024.1">
    <property type="nucleotide sequence ID" value="NZ_FOQA01000001.1"/>
</dbReference>
<evidence type="ECO:0000313" key="2">
    <source>
        <dbReference type="Proteomes" id="UP000199287"/>
    </source>
</evidence>
<dbReference type="AlphaFoldDB" id="A0A1I3ARU9"/>
<protein>
    <submittedName>
        <fullName evidence="1">L-ascorbate metabolism protein UlaG, beta-lactamase superfamily</fullName>
    </submittedName>
</protein>
<dbReference type="EMBL" id="FOQA01000001">
    <property type="protein sequence ID" value="SFH52753.1"/>
    <property type="molecule type" value="Genomic_DNA"/>
</dbReference>
<dbReference type="STRING" id="69895.SAMN05192551_101374"/>
<organism evidence="1 2">
    <name type="scientific">Tindallia magadiensis</name>
    <dbReference type="NCBI Taxonomy" id="69895"/>
    <lineage>
        <taxon>Bacteria</taxon>
        <taxon>Bacillati</taxon>
        <taxon>Bacillota</taxon>
        <taxon>Clostridia</taxon>
        <taxon>Peptostreptococcales</taxon>
        <taxon>Tindalliaceae</taxon>
        <taxon>Tindallia</taxon>
    </lineage>
</organism>
<dbReference type="InterPro" id="IPR036866">
    <property type="entry name" value="RibonucZ/Hydroxyglut_hydro"/>
</dbReference>
<evidence type="ECO:0000313" key="1">
    <source>
        <dbReference type="EMBL" id="SFH52753.1"/>
    </source>
</evidence>
<accession>A0A1I3ARU9</accession>
<gene>
    <name evidence="1" type="ORF">SAMN05192551_101374</name>
</gene>
<dbReference type="Pfam" id="PF13483">
    <property type="entry name" value="Lactamase_B_3"/>
    <property type="match status" value="1"/>
</dbReference>
<sequence length="248" mass="28852">MKPSTCTITHLYHSSFYIQTAHHLFVFDYVLPSNDSDSYLDLTSKNIRQLASDRNVFVFVSHHHSDHFSPVIFEWKNKINNIHYVLSSDIDQTFDDPNIHSMNPGEQLKINDVLIKTFDSTDAGVSFYIEADQLSFFHSGDLNWWHWDDFSIEKQEEEALEYKNVIEKIKKEHINIAFVPVDPRLGKAFFWAGKYFFEEVKPDLLIPMHFNDNFSITKSFSDVMGLPPKTIASIGGRGECIFFDKDQK</sequence>
<proteinExistence type="predicted"/>
<dbReference type="PANTHER" id="PTHR42967:SF1">
    <property type="entry name" value="MBL FOLD METALLO-HYDROLASE"/>
    <property type="match status" value="1"/>
</dbReference>
<name>A0A1I3ARU9_9FIRM</name>
<dbReference type="Proteomes" id="UP000199287">
    <property type="component" value="Unassembled WGS sequence"/>
</dbReference>
<dbReference type="PANTHER" id="PTHR42967">
    <property type="entry name" value="METAL DEPENDENT HYDROLASE"/>
    <property type="match status" value="1"/>
</dbReference>
<dbReference type="OrthoDB" id="36975at2"/>
<dbReference type="SUPFAM" id="SSF56281">
    <property type="entry name" value="Metallo-hydrolase/oxidoreductase"/>
    <property type="match status" value="1"/>
</dbReference>
<reference evidence="2" key="1">
    <citation type="submission" date="2016-10" db="EMBL/GenBank/DDBJ databases">
        <authorList>
            <person name="Varghese N."/>
            <person name="Submissions S."/>
        </authorList>
    </citation>
    <scope>NUCLEOTIDE SEQUENCE [LARGE SCALE GENOMIC DNA]</scope>
    <source>
        <strain evidence="2">Z-7934</strain>
    </source>
</reference>